<dbReference type="RefSeq" id="WP_089338301.1">
    <property type="nucleotide sequence ID" value="NZ_FZNO01000027.1"/>
</dbReference>
<evidence type="ECO:0000256" key="2">
    <source>
        <dbReference type="ARBA" id="ARBA00022448"/>
    </source>
</evidence>
<feature type="domain" description="ABC transporter" evidence="6">
    <location>
        <begin position="3"/>
        <end position="236"/>
    </location>
</feature>
<accession>A0A238ZBB9</accession>
<reference evidence="7 8" key="1">
    <citation type="submission" date="2017-06" db="EMBL/GenBank/DDBJ databases">
        <authorList>
            <person name="Kim H.J."/>
            <person name="Triplett B.A."/>
        </authorList>
    </citation>
    <scope>NUCLEOTIDE SEQUENCE [LARGE SCALE GENOMIC DNA]</scope>
    <source>
        <strain evidence="7 8">DSM 44272</strain>
    </source>
</reference>
<evidence type="ECO:0000313" key="8">
    <source>
        <dbReference type="Proteomes" id="UP000198403"/>
    </source>
</evidence>
<keyword evidence="8" id="KW-1185">Reference proteome</keyword>
<dbReference type="Proteomes" id="UP000198403">
    <property type="component" value="Unassembled WGS sequence"/>
</dbReference>
<dbReference type="PANTHER" id="PTHR43820">
    <property type="entry name" value="HIGH-AFFINITY BRANCHED-CHAIN AMINO ACID TRANSPORT ATP-BINDING PROTEIN LIVF"/>
    <property type="match status" value="1"/>
</dbReference>
<comment type="similarity">
    <text evidence="1">Belongs to the ABC transporter superfamily.</text>
</comment>
<keyword evidence="5" id="KW-0029">Amino-acid transport</keyword>
<dbReference type="InterPro" id="IPR003439">
    <property type="entry name" value="ABC_transporter-like_ATP-bd"/>
</dbReference>
<dbReference type="PROSITE" id="PS50893">
    <property type="entry name" value="ABC_TRANSPORTER_2"/>
    <property type="match status" value="1"/>
</dbReference>
<organism evidence="7 8">
    <name type="scientific">Blastococcus mobilis</name>
    <dbReference type="NCBI Taxonomy" id="1938746"/>
    <lineage>
        <taxon>Bacteria</taxon>
        <taxon>Bacillati</taxon>
        <taxon>Actinomycetota</taxon>
        <taxon>Actinomycetes</taxon>
        <taxon>Geodermatophilales</taxon>
        <taxon>Geodermatophilaceae</taxon>
        <taxon>Blastococcus</taxon>
    </lineage>
</organism>
<evidence type="ECO:0000256" key="3">
    <source>
        <dbReference type="ARBA" id="ARBA00022741"/>
    </source>
</evidence>
<evidence type="ECO:0000256" key="4">
    <source>
        <dbReference type="ARBA" id="ARBA00022840"/>
    </source>
</evidence>
<keyword evidence="4 7" id="KW-0067">ATP-binding</keyword>
<dbReference type="GO" id="GO:0016887">
    <property type="term" value="F:ATP hydrolysis activity"/>
    <property type="evidence" value="ECO:0007669"/>
    <property type="project" value="InterPro"/>
</dbReference>
<dbReference type="EMBL" id="FZNO01000027">
    <property type="protein sequence ID" value="SNR80836.1"/>
    <property type="molecule type" value="Genomic_DNA"/>
</dbReference>
<evidence type="ECO:0000256" key="5">
    <source>
        <dbReference type="ARBA" id="ARBA00022970"/>
    </source>
</evidence>
<evidence type="ECO:0000313" key="7">
    <source>
        <dbReference type="EMBL" id="SNR80836.1"/>
    </source>
</evidence>
<dbReference type="AlphaFoldDB" id="A0A238ZBB9"/>
<dbReference type="GO" id="GO:0015658">
    <property type="term" value="F:branched-chain amino acid transmembrane transporter activity"/>
    <property type="evidence" value="ECO:0007669"/>
    <property type="project" value="TreeGrafter"/>
</dbReference>
<dbReference type="SUPFAM" id="SSF52540">
    <property type="entry name" value="P-loop containing nucleoside triphosphate hydrolases"/>
    <property type="match status" value="1"/>
</dbReference>
<dbReference type="SMART" id="SM00382">
    <property type="entry name" value="AAA"/>
    <property type="match status" value="1"/>
</dbReference>
<dbReference type="CDD" id="cd03224">
    <property type="entry name" value="ABC_TM1139_LivF_branched"/>
    <property type="match status" value="1"/>
</dbReference>
<dbReference type="PANTHER" id="PTHR43820:SF4">
    <property type="entry name" value="HIGH-AFFINITY BRANCHED-CHAIN AMINO ACID TRANSPORT ATP-BINDING PROTEIN LIVF"/>
    <property type="match status" value="1"/>
</dbReference>
<protein>
    <submittedName>
        <fullName evidence="7">Branched-chain amino acid transport system ATP-binding protein</fullName>
    </submittedName>
</protein>
<proteinExistence type="inferred from homology"/>
<dbReference type="Pfam" id="PF00005">
    <property type="entry name" value="ABC_tran"/>
    <property type="match status" value="1"/>
</dbReference>
<dbReference type="InterPro" id="IPR052156">
    <property type="entry name" value="BCAA_Transport_ATP-bd_LivF"/>
</dbReference>
<keyword evidence="2" id="KW-0813">Transport</keyword>
<name>A0A238ZBB9_9ACTN</name>
<sequence>MSLEVDRLECGYDRAPILHGVSLRVGPGELVAVVGSNGAGKTTLVRTIAGLLTVRSGDLRVDGSSFARTSAARRARSGIVMVPEGRRLFPQLTVGENIEMGRRAARGRTGGEDPVAALLDAFPILTERWDQQANLLSGGEQQMVALTRAVAARPRYLLLDEPSLGLSPLKTLEVFRLIEMIRERTGAGILLVEQMADQALQAADRAYVLELGRVSMEGPAAEVRASDEVRRAYLGVAG</sequence>
<evidence type="ECO:0000259" key="6">
    <source>
        <dbReference type="PROSITE" id="PS50893"/>
    </source>
</evidence>
<dbReference type="GO" id="GO:0005524">
    <property type="term" value="F:ATP binding"/>
    <property type="evidence" value="ECO:0007669"/>
    <property type="project" value="UniProtKB-KW"/>
</dbReference>
<evidence type="ECO:0000256" key="1">
    <source>
        <dbReference type="ARBA" id="ARBA00005417"/>
    </source>
</evidence>
<dbReference type="OrthoDB" id="9776369at2"/>
<dbReference type="GO" id="GO:0015807">
    <property type="term" value="P:L-amino acid transport"/>
    <property type="evidence" value="ECO:0007669"/>
    <property type="project" value="TreeGrafter"/>
</dbReference>
<gene>
    <name evidence="7" type="ORF">SAMN06272737_12723</name>
</gene>
<dbReference type="Gene3D" id="3.40.50.300">
    <property type="entry name" value="P-loop containing nucleotide triphosphate hydrolases"/>
    <property type="match status" value="1"/>
</dbReference>
<dbReference type="InterPro" id="IPR003593">
    <property type="entry name" value="AAA+_ATPase"/>
</dbReference>
<keyword evidence="3" id="KW-0547">Nucleotide-binding</keyword>
<dbReference type="InterPro" id="IPR027417">
    <property type="entry name" value="P-loop_NTPase"/>
</dbReference>